<dbReference type="GO" id="GO:0004439">
    <property type="term" value="F:phosphatidylinositol-4,5-bisphosphate 5-phosphatase activity"/>
    <property type="evidence" value="ECO:0007669"/>
    <property type="project" value="TreeGrafter"/>
</dbReference>
<accession>A0AAV4XNJ6</accession>
<dbReference type="FunFam" id="3.60.10.10:FF:000004">
    <property type="entry name" value="Type II inositol 1,4,5-trisphosphate 5-phosphatase"/>
    <property type="match status" value="1"/>
</dbReference>
<dbReference type="GO" id="GO:0046856">
    <property type="term" value="P:phosphatidylinositol dephosphorylation"/>
    <property type="evidence" value="ECO:0007669"/>
    <property type="project" value="InterPro"/>
</dbReference>
<protein>
    <submittedName>
        <fullName evidence="2">Inositol polyphosphate 5-phosphatase OCRL</fullName>
    </submittedName>
</protein>
<dbReference type="FunFam" id="2.60.40.10:FF:000132">
    <property type="entry name" value="Inositol polyphosphate 5-phosphatase OCRL-1 isoform b"/>
    <property type="match status" value="1"/>
</dbReference>
<comment type="caution">
    <text evidence="2">The sequence shown here is derived from an EMBL/GenBank/DDBJ whole genome shotgun (WGS) entry which is preliminary data.</text>
</comment>
<sequence length="1031" mass="119311">MNTLSLDSQSVSSMNCDDSFTEYESTFYPQLLQASSETDLSKGQLQSPEFGNLPRQSIATGVTPLAARESVVRLQMTMREDDYVYLQTYTVFMGTWNVNGLSPKEILKDWLAVDSEPPDFYVVGFQELDLSKEAYVFTDTPKEDEWLEAVKAGLSTEASYKLVKLIRLVGIMMIVFIKEELFEHVRNVAAETVGTGIMGKLGNKGGVAVRLDFHRTPICFVNCHLAAHMEECERRNQDYSDICARMAFGQFKPPKYIKDHDHIYWMGDMNYRIMDLDTEQVKALCEKKCYSVLLEHDQLIIQNKLKKVFVGFNEGLITFAPTYKYDTDTNNWDSSEKNRPPAWCDRILWKGNNIKQLAYRSHPTLLHSDHKPVSSLFESHVKVIDVGKYRKIYEEVMKKLDKLENEFLPQVTLDKLEVNFGDVHFIESKIQIITIANTGQVPVQFEFKKKLNDTRYCKDWLSIKPYMSFLKPGEKCDVELEVFVDKRIAYKLNAGKDKIYDILVLHLEGGKDLFITVSGNYIPGCFGASLEALVRILVPLSEVPPQELYDLESSIIINQKLKPQNFDIPKEIWVLIDHLYKFGLTQEELFLHQFKGFYGQLKELDISRTSIYKNFHRIFCAGIKKFLFPFEYLLLSYLKISSTVNQLAMKKTQPILLLLCSQKYNLTRPTFRTFCQVICKSRCNYWDVLTEYKVLLVQAEVLKGTRAIFRNLNSISMTDKDAINLSDSLLNEITNTVGSEKKDELLKVIKFLQSHGCSEKTIKTKYLNYILVTQSSYVKISLTDLHSNIFILLPLLSLHLVSLRTASKLARQENNKIGFPNRIEYLSFNLNIDPADLVPILAKHPSLLTMPFSRLQLKMTILKEAKISPEYIVKDLWIFNYNENLLENRITTARNAKVELKPWMLRCSEKFFESKLARWSQTQDILKGDNEISYLAKKLDCTEEYIQVIMVKNKLLKTINIPKLEQVINFLYEKGYTPQEVRLFPKVFCSSLQTLRKRFDDFQNLRNTLPTMSQLCISSKKFESISRKKDN</sequence>
<evidence type="ECO:0000313" key="2">
    <source>
        <dbReference type="EMBL" id="GIY96712.1"/>
    </source>
</evidence>
<feature type="domain" description="Inositol polyphosphate-related phosphatase" evidence="1">
    <location>
        <begin position="87"/>
        <end position="385"/>
    </location>
</feature>
<dbReference type="Pfam" id="PF22669">
    <property type="entry name" value="Exo_endo_phos2"/>
    <property type="match status" value="1"/>
</dbReference>
<dbReference type="InterPro" id="IPR037793">
    <property type="entry name" value="OCRL1/INPP5B_INPP5c"/>
</dbReference>
<dbReference type="InterPro" id="IPR046985">
    <property type="entry name" value="IP5"/>
</dbReference>
<dbReference type="PANTHER" id="PTHR11200:SF300">
    <property type="entry name" value="TYPE II INOSITOL 1,4,5-TRISPHOSPHATE 5-PHOSPHATASE"/>
    <property type="match status" value="1"/>
</dbReference>
<keyword evidence="3" id="KW-1185">Reference proteome</keyword>
<dbReference type="Gene3D" id="1.25.70.10">
    <property type="entry name" value="Transcription termination factor 3, mitochondrial"/>
    <property type="match status" value="2"/>
</dbReference>
<dbReference type="AlphaFoldDB" id="A0AAV4XNJ6"/>
<reference evidence="2 3" key="1">
    <citation type="submission" date="2021-06" db="EMBL/GenBank/DDBJ databases">
        <title>Caerostris extrusa draft genome.</title>
        <authorList>
            <person name="Kono N."/>
            <person name="Arakawa K."/>
        </authorList>
    </citation>
    <scope>NUCLEOTIDE SEQUENCE [LARGE SCALE GENOMIC DNA]</scope>
</reference>
<dbReference type="EMBL" id="BPLR01018079">
    <property type="protein sequence ID" value="GIY96712.1"/>
    <property type="molecule type" value="Genomic_DNA"/>
</dbReference>
<evidence type="ECO:0000259" key="1">
    <source>
        <dbReference type="SMART" id="SM00128"/>
    </source>
</evidence>
<dbReference type="Pfam" id="PF21310">
    <property type="entry name" value="OCRL-like_ASH"/>
    <property type="match status" value="1"/>
</dbReference>
<dbReference type="PANTHER" id="PTHR11200">
    <property type="entry name" value="INOSITOL 5-PHOSPHATASE"/>
    <property type="match status" value="1"/>
</dbReference>
<organism evidence="2 3">
    <name type="scientific">Caerostris extrusa</name>
    <name type="common">Bark spider</name>
    <name type="synonym">Caerostris bankana</name>
    <dbReference type="NCBI Taxonomy" id="172846"/>
    <lineage>
        <taxon>Eukaryota</taxon>
        <taxon>Metazoa</taxon>
        <taxon>Ecdysozoa</taxon>
        <taxon>Arthropoda</taxon>
        <taxon>Chelicerata</taxon>
        <taxon>Arachnida</taxon>
        <taxon>Araneae</taxon>
        <taxon>Araneomorphae</taxon>
        <taxon>Entelegynae</taxon>
        <taxon>Araneoidea</taxon>
        <taxon>Araneidae</taxon>
        <taxon>Caerostris</taxon>
    </lineage>
</organism>
<dbReference type="Gene3D" id="3.60.10.10">
    <property type="entry name" value="Endonuclease/exonuclease/phosphatase"/>
    <property type="match status" value="1"/>
</dbReference>
<evidence type="ECO:0000313" key="3">
    <source>
        <dbReference type="Proteomes" id="UP001054945"/>
    </source>
</evidence>
<name>A0AAV4XNJ6_CAEEX</name>
<dbReference type="InterPro" id="IPR038538">
    <property type="entry name" value="MTERF_sf"/>
</dbReference>
<dbReference type="CDD" id="cd09093">
    <property type="entry name" value="INPP5c_INPP5B"/>
    <property type="match status" value="1"/>
</dbReference>
<dbReference type="Gene3D" id="2.60.40.10">
    <property type="entry name" value="Immunoglobulins"/>
    <property type="match status" value="1"/>
</dbReference>
<dbReference type="GO" id="GO:0052745">
    <property type="term" value="F:inositol phosphate phosphatase activity"/>
    <property type="evidence" value="ECO:0007669"/>
    <property type="project" value="InterPro"/>
</dbReference>
<dbReference type="Proteomes" id="UP001054945">
    <property type="component" value="Unassembled WGS sequence"/>
</dbReference>
<proteinExistence type="predicted"/>
<dbReference type="InterPro" id="IPR048869">
    <property type="entry name" value="OCRL-1_2_ASH"/>
</dbReference>
<gene>
    <name evidence="2" type="primary">Ocrl</name>
    <name evidence="2" type="ORF">CEXT_436371</name>
</gene>
<dbReference type="InterPro" id="IPR036691">
    <property type="entry name" value="Endo/exonu/phosph_ase_sf"/>
</dbReference>
<dbReference type="InterPro" id="IPR000300">
    <property type="entry name" value="IPPc"/>
</dbReference>
<dbReference type="InterPro" id="IPR013783">
    <property type="entry name" value="Ig-like_fold"/>
</dbReference>
<dbReference type="SUPFAM" id="SSF56219">
    <property type="entry name" value="DNase I-like"/>
    <property type="match status" value="1"/>
</dbReference>
<dbReference type="SMART" id="SM00128">
    <property type="entry name" value="IPPc"/>
    <property type="match status" value="1"/>
</dbReference>
<dbReference type="GO" id="GO:0016020">
    <property type="term" value="C:membrane"/>
    <property type="evidence" value="ECO:0007669"/>
    <property type="project" value="TreeGrafter"/>
</dbReference>